<dbReference type="CDD" id="cd02248">
    <property type="entry name" value="Peptidase_C1A"/>
    <property type="match status" value="1"/>
</dbReference>
<evidence type="ECO:0000313" key="5">
    <source>
        <dbReference type="Proteomes" id="UP000834106"/>
    </source>
</evidence>
<dbReference type="Proteomes" id="UP000834106">
    <property type="component" value="Chromosome 1"/>
</dbReference>
<dbReference type="SMART" id="SM00645">
    <property type="entry name" value="Pept_C1"/>
    <property type="match status" value="1"/>
</dbReference>
<reference evidence="4" key="1">
    <citation type="submission" date="2023-05" db="EMBL/GenBank/DDBJ databases">
        <authorList>
            <person name="Huff M."/>
        </authorList>
    </citation>
    <scope>NUCLEOTIDE SEQUENCE</scope>
</reference>
<dbReference type="GO" id="GO:0006508">
    <property type="term" value="P:proteolysis"/>
    <property type="evidence" value="ECO:0007669"/>
    <property type="project" value="InterPro"/>
</dbReference>
<comment type="similarity">
    <text evidence="1">Belongs to the peptidase C1 family.</text>
</comment>
<dbReference type="InterPro" id="IPR038765">
    <property type="entry name" value="Papain-like_cys_pep_sf"/>
</dbReference>
<gene>
    <name evidence="4" type="ORF">FPE_LOCUS302</name>
</gene>
<evidence type="ECO:0000256" key="1">
    <source>
        <dbReference type="ARBA" id="ARBA00008455"/>
    </source>
</evidence>
<dbReference type="AlphaFoldDB" id="A0AAD1YMH5"/>
<dbReference type="Pfam" id="PF00112">
    <property type="entry name" value="Peptidase_C1"/>
    <property type="match status" value="2"/>
</dbReference>
<dbReference type="InterPro" id="IPR000668">
    <property type="entry name" value="Peptidase_C1A_C"/>
</dbReference>
<evidence type="ECO:0000256" key="2">
    <source>
        <dbReference type="ARBA" id="ARBA00023157"/>
    </source>
</evidence>
<dbReference type="GO" id="GO:0008234">
    <property type="term" value="F:cysteine-type peptidase activity"/>
    <property type="evidence" value="ECO:0007669"/>
    <property type="project" value="InterPro"/>
</dbReference>
<dbReference type="EMBL" id="OU503036">
    <property type="protein sequence ID" value="CAI9752871.1"/>
    <property type="molecule type" value="Genomic_DNA"/>
</dbReference>
<evidence type="ECO:0000259" key="3">
    <source>
        <dbReference type="SMART" id="SM00645"/>
    </source>
</evidence>
<dbReference type="InterPro" id="IPR013128">
    <property type="entry name" value="Peptidase_C1A"/>
</dbReference>
<proteinExistence type="inferred from homology"/>
<name>A0AAD1YMH5_9LAMI</name>
<evidence type="ECO:0000313" key="4">
    <source>
        <dbReference type="EMBL" id="CAI9752871.1"/>
    </source>
</evidence>
<dbReference type="InterPro" id="IPR025660">
    <property type="entry name" value="Pept_his_AS"/>
</dbReference>
<dbReference type="SUPFAM" id="SSF54001">
    <property type="entry name" value="Cysteine proteinases"/>
    <property type="match status" value="1"/>
</dbReference>
<protein>
    <recommendedName>
        <fullName evidence="3">Peptidase C1A papain C-terminal domain-containing protein</fullName>
    </recommendedName>
</protein>
<keyword evidence="2" id="KW-1015">Disulfide bond</keyword>
<feature type="domain" description="Peptidase C1A papain C-terminal" evidence="3">
    <location>
        <begin position="31"/>
        <end position="216"/>
    </location>
</feature>
<dbReference type="Gene3D" id="3.90.70.10">
    <property type="entry name" value="Cysteine proteinases"/>
    <property type="match status" value="2"/>
</dbReference>
<keyword evidence="5" id="KW-1185">Reference proteome</keyword>
<dbReference type="PANTHER" id="PTHR12411">
    <property type="entry name" value="CYSTEINE PROTEASE FAMILY C1-RELATED"/>
    <property type="match status" value="1"/>
</dbReference>
<dbReference type="InterPro" id="IPR039417">
    <property type="entry name" value="Peptidase_C1A_papain-like"/>
</dbReference>
<dbReference type="PROSITE" id="PS00639">
    <property type="entry name" value="THIOL_PROTEASE_HIS"/>
    <property type="match status" value="1"/>
</dbReference>
<organism evidence="4 5">
    <name type="scientific">Fraxinus pennsylvanica</name>
    <dbReference type="NCBI Taxonomy" id="56036"/>
    <lineage>
        <taxon>Eukaryota</taxon>
        <taxon>Viridiplantae</taxon>
        <taxon>Streptophyta</taxon>
        <taxon>Embryophyta</taxon>
        <taxon>Tracheophyta</taxon>
        <taxon>Spermatophyta</taxon>
        <taxon>Magnoliopsida</taxon>
        <taxon>eudicotyledons</taxon>
        <taxon>Gunneridae</taxon>
        <taxon>Pentapetalae</taxon>
        <taxon>asterids</taxon>
        <taxon>lamiids</taxon>
        <taxon>Lamiales</taxon>
        <taxon>Oleaceae</taxon>
        <taxon>Oleeae</taxon>
        <taxon>Fraxinus</taxon>
    </lineage>
</organism>
<sequence>MFLGTRTEAKLRFVKSKIASQRYAIWVGENLPEFFDWRKERKLLGFLDCCCRGLESINQIVIGELIPLSEQELVDCDRIENSGCNGGLMDYAFQFIIANGGMAAWTLKMITPTGGLMADVILPGLVFFEFFELIIISYDPIKYKDSPGVFTARCGTDLDHGVVVVGYGTENGLYYWIVRNSWETNCGENGYIRIQRNALGIRSGKCGIAIKPSYPTKTKSNLVHASV</sequence>
<accession>A0AAD1YMH5</accession>